<protein>
    <submittedName>
        <fullName evidence="2">Uncharacterized protein</fullName>
    </submittedName>
</protein>
<proteinExistence type="predicted"/>
<dbReference type="AlphaFoldDB" id="A0A9N9MNZ9"/>
<dbReference type="SUPFAM" id="SSF100910">
    <property type="entry name" value="Chemosensory protein Csp2"/>
    <property type="match status" value="1"/>
</dbReference>
<name>A0A9N9MNZ9_9CUCU</name>
<evidence type="ECO:0000313" key="3">
    <source>
        <dbReference type="Proteomes" id="UP001152799"/>
    </source>
</evidence>
<dbReference type="OrthoDB" id="8183954at2759"/>
<gene>
    <name evidence="2" type="ORF">CEUTPL_LOCUS8573</name>
</gene>
<evidence type="ECO:0000256" key="1">
    <source>
        <dbReference type="SAM" id="SignalP"/>
    </source>
</evidence>
<organism evidence="2 3">
    <name type="scientific">Ceutorhynchus assimilis</name>
    <name type="common">cabbage seed weevil</name>
    <dbReference type="NCBI Taxonomy" id="467358"/>
    <lineage>
        <taxon>Eukaryota</taxon>
        <taxon>Metazoa</taxon>
        <taxon>Ecdysozoa</taxon>
        <taxon>Arthropoda</taxon>
        <taxon>Hexapoda</taxon>
        <taxon>Insecta</taxon>
        <taxon>Pterygota</taxon>
        <taxon>Neoptera</taxon>
        <taxon>Endopterygota</taxon>
        <taxon>Coleoptera</taxon>
        <taxon>Polyphaga</taxon>
        <taxon>Cucujiformia</taxon>
        <taxon>Curculionidae</taxon>
        <taxon>Ceutorhynchinae</taxon>
        <taxon>Ceutorhynchus</taxon>
    </lineage>
</organism>
<dbReference type="InterPro" id="IPR036682">
    <property type="entry name" value="OS_D_A10/PebIII_sf"/>
</dbReference>
<keyword evidence="1" id="KW-0732">Signal</keyword>
<keyword evidence="3" id="KW-1185">Reference proteome</keyword>
<dbReference type="PANTHER" id="PTHR11257">
    <property type="entry name" value="CHEMOSENSORY PROTEIN-RELATED"/>
    <property type="match status" value="1"/>
</dbReference>
<dbReference type="EMBL" id="OU892280">
    <property type="protein sequence ID" value="CAG9768021.1"/>
    <property type="molecule type" value="Genomic_DNA"/>
</dbReference>
<dbReference type="Pfam" id="PF03392">
    <property type="entry name" value="OS-D"/>
    <property type="match status" value="1"/>
</dbReference>
<accession>A0A9N9MNZ9</accession>
<dbReference type="Gene3D" id="1.10.2080.10">
    <property type="entry name" value="Insect odorant-binding protein A10/Ejaculatory bulb-specific protein 3"/>
    <property type="match status" value="1"/>
</dbReference>
<dbReference type="InterPro" id="IPR005055">
    <property type="entry name" value="A10/PebIII"/>
</dbReference>
<feature type="signal peptide" evidence="1">
    <location>
        <begin position="1"/>
        <end position="18"/>
    </location>
</feature>
<reference evidence="2" key="1">
    <citation type="submission" date="2022-01" db="EMBL/GenBank/DDBJ databases">
        <authorList>
            <person name="King R."/>
        </authorList>
    </citation>
    <scope>NUCLEOTIDE SEQUENCE</scope>
</reference>
<feature type="chain" id="PRO_5040407350" evidence="1">
    <location>
        <begin position="19"/>
        <end position="121"/>
    </location>
</feature>
<evidence type="ECO:0000313" key="2">
    <source>
        <dbReference type="EMBL" id="CAG9768021.1"/>
    </source>
</evidence>
<dbReference type="PANTHER" id="PTHR11257:SF13">
    <property type="entry name" value="GEO07322P1"/>
    <property type="match status" value="1"/>
</dbReference>
<sequence length="121" mass="13912">MKLYAVLVVIVVLNMVHGQKYTTKYDNLNIDTILSNKRVLGNYVKCILDEGPCTAEGRELKTHLPEALRTNCVKCTNSQKDFVRKGANFLIKNQPDDWKRISGKYDPQGKFSEQFQRFLEA</sequence>
<dbReference type="Proteomes" id="UP001152799">
    <property type="component" value="Chromosome 4"/>
</dbReference>